<feature type="transmembrane region" description="Helical" evidence="5">
    <location>
        <begin position="21"/>
        <end position="43"/>
    </location>
</feature>
<proteinExistence type="predicted"/>
<comment type="subcellular location">
    <subcellularLocation>
        <location evidence="1">Membrane</location>
        <topology evidence="1">Multi-pass membrane protein</topology>
    </subcellularLocation>
</comment>
<keyword evidence="4 5" id="KW-0472">Membrane</keyword>
<keyword evidence="2 5" id="KW-0812">Transmembrane</keyword>
<accession>A0A233V1U7</accession>
<gene>
    <name evidence="7" type="ORF">B9N49_09555</name>
</gene>
<evidence type="ECO:0000256" key="4">
    <source>
        <dbReference type="ARBA" id="ARBA00023136"/>
    </source>
</evidence>
<sequence>MNKLANEIIIKDIRSIMKNKKIISIMCLVPFVLTIIMPTIFIISVKNSHIELSTFVKIFEKALNMSFDKISLIKQKRIIIDFFIYNVLPIFFMLIPTMVSTIISANSFVGEKEKGTLETLFLSPLRVRDIFIAKVKVSILLSVVFNLIIFVIMCIVLNIVLYLCEFDFFFPNVKWWILLIIASLGVTILSTTFVIKKSKNSDSVEEAQQLAVFVILPIIGIVVGQFTGFMFISTFAIFVASLLLLLISIIVMKIISIKIDYYA</sequence>
<protein>
    <recommendedName>
        <fullName evidence="6">ABC-2 type transporter transmembrane domain-containing protein</fullName>
    </recommendedName>
</protein>
<reference evidence="8" key="1">
    <citation type="submission" date="2017-04" db="EMBL/GenBank/DDBJ databases">
        <title>Finegoldia magna isolated from orthopedic joint implant-associated infections.</title>
        <authorList>
            <person name="Bjorklund S."/>
            <person name="Bruggemann H."/>
            <person name="Jensen A."/>
            <person name="Hellmark B."/>
            <person name="Soderquist B."/>
        </authorList>
    </citation>
    <scope>NUCLEOTIDE SEQUENCE [LARGE SCALE GENOMIC DNA]</scope>
    <source>
        <strain evidence="8">CCUG 54800</strain>
    </source>
</reference>
<dbReference type="GO" id="GO:0016020">
    <property type="term" value="C:membrane"/>
    <property type="evidence" value="ECO:0007669"/>
    <property type="project" value="UniProtKB-SubCell"/>
</dbReference>
<feature type="domain" description="ABC-2 type transporter transmembrane" evidence="6">
    <location>
        <begin position="57"/>
        <end position="243"/>
    </location>
</feature>
<evidence type="ECO:0000256" key="5">
    <source>
        <dbReference type="SAM" id="Phobius"/>
    </source>
</evidence>
<evidence type="ECO:0000256" key="3">
    <source>
        <dbReference type="ARBA" id="ARBA00022989"/>
    </source>
</evidence>
<keyword evidence="3 5" id="KW-1133">Transmembrane helix</keyword>
<dbReference type="Pfam" id="PF12698">
    <property type="entry name" value="ABC2_membrane_3"/>
    <property type="match status" value="1"/>
</dbReference>
<feature type="transmembrane region" description="Helical" evidence="5">
    <location>
        <begin position="207"/>
        <end position="226"/>
    </location>
</feature>
<feature type="transmembrane region" description="Helical" evidence="5">
    <location>
        <begin position="137"/>
        <end position="163"/>
    </location>
</feature>
<organism evidence="7 8">
    <name type="scientific">Finegoldia magna</name>
    <name type="common">Peptostreptococcus magnus</name>
    <dbReference type="NCBI Taxonomy" id="1260"/>
    <lineage>
        <taxon>Bacteria</taxon>
        <taxon>Bacillati</taxon>
        <taxon>Bacillota</taxon>
        <taxon>Tissierellia</taxon>
        <taxon>Tissierellales</taxon>
        <taxon>Peptoniphilaceae</taxon>
        <taxon>Finegoldia</taxon>
    </lineage>
</organism>
<dbReference type="Proteomes" id="UP000215413">
    <property type="component" value="Unassembled WGS sequence"/>
</dbReference>
<dbReference type="EMBL" id="NDYC01000049">
    <property type="protein sequence ID" value="OXZ26372.1"/>
    <property type="molecule type" value="Genomic_DNA"/>
</dbReference>
<dbReference type="AlphaFoldDB" id="A0A233V1U7"/>
<name>A0A233V1U7_FINMA</name>
<evidence type="ECO:0000256" key="1">
    <source>
        <dbReference type="ARBA" id="ARBA00004141"/>
    </source>
</evidence>
<evidence type="ECO:0000313" key="8">
    <source>
        <dbReference type="Proteomes" id="UP000215413"/>
    </source>
</evidence>
<dbReference type="GO" id="GO:0140359">
    <property type="term" value="F:ABC-type transporter activity"/>
    <property type="evidence" value="ECO:0007669"/>
    <property type="project" value="InterPro"/>
</dbReference>
<comment type="caution">
    <text evidence="7">The sequence shown here is derived from an EMBL/GenBank/DDBJ whole genome shotgun (WGS) entry which is preliminary data.</text>
</comment>
<feature type="transmembrane region" description="Helical" evidence="5">
    <location>
        <begin position="175"/>
        <end position="195"/>
    </location>
</feature>
<dbReference type="InterPro" id="IPR013525">
    <property type="entry name" value="ABC2_TM"/>
</dbReference>
<evidence type="ECO:0000256" key="2">
    <source>
        <dbReference type="ARBA" id="ARBA00022692"/>
    </source>
</evidence>
<evidence type="ECO:0000313" key="7">
    <source>
        <dbReference type="EMBL" id="OXZ26372.1"/>
    </source>
</evidence>
<feature type="transmembrane region" description="Helical" evidence="5">
    <location>
        <begin position="232"/>
        <end position="255"/>
    </location>
</feature>
<dbReference type="RefSeq" id="WP_094206523.1">
    <property type="nucleotide sequence ID" value="NZ_NDYC01000049.1"/>
</dbReference>
<feature type="transmembrane region" description="Helical" evidence="5">
    <location>
        <begin position="82"/>
        <end position="105"/>
    </location>
</feature>
<evidence type="ECO:0000259" key="6">
    <source>
        <dbReference type="Pfam" id="PF12698"/>
    </source>
</evidence>